<name>A0A7N0UT05_KALFE</name>
<dbReference type="GO" id="GO:0005759">
    <property type="term" value="C:mitochondrial matrix"/>
    <property type="evidence" value="ECO:0007669"/>
    <property type="project" value="InterPro"/>
</dbReference>
<keyword evidence="2" id="KW-1185">Reference proteome</keyword>
<dbReference type="Proteomes" id="UP000594263">
    <property type="component" value="Unplaced"/>
</dbReference>
<accession>A0A7N0UT05</accession>
<dbReference type="Pfam" id="PF02330">
    <property type="entry name" value="MAM33"/>
    <property type="match status" value="1"/>
</dbReference>
<dbReference type="EnsemblPlants" id="Kaladp0084s0034.1.v1.1">
    <property type="protein sequence ID" value="Kaladp0084s0034.1.v1.1"/>
    <property type="gene ID" value="Kaladp0084s0034.v1.1"/>
</dbReference>
<dbReference type="AlphaFoldDB" id="A0A7N0UT05"/>
<dbReference type="Gramene" id="Kaladp0084s0034.1.v1.1">
    <property type="protein sequence ID" value="Kaladp0084s0034.1.v1.1"/>
    <property type="gene ID" value="Kaladp0084s0034.v1.1"/>
</dbReference>
<evidence type="ECO:0008006" key="3">
    <source>
        <dbReference type="Google" id="ProtNLM"/>
    </source>
</evidence>
<organism evidence="1 2">
    <name type="scientific">Kalanchoe fedtschenkoi</name>
    <name type="common">Lavender scallops</name>
    <name type="synonym">South American air plant</name>
    <dbReference type="NCBI Taxonomy" id="63787"/>
    <lineage>
        <taxon>Eukaryota</taxon>
        <taxon>Viridiplantae</taxon>
        <taxon>Streptophyta</taxon>
        <taxon>Embryophyta</taxon>
        <taxon>Tracheophyta</taxon>
        <taxon>Spermatophyta</taxon>
        <taxon>Magnoliopsida</taxon>
        <taxon>eudicotyledons</taxon>
        <taxon>Gunneridae</taxon>
        <taxon>Pentapetalae</taxon>
        <taxon>Saxifragales</taxon>
        <taxon>Crassulaceae</taxon>
        <taxon>Kalanchoe</taxon>
    </lineage>
</organism>
<dbReference type="InterPro" id="IPR036561">
    <property type="entry name" value="MAM33_sf"/>
</dbReference>
<dbReference type="PANTHER" id="PTHR10826">
    <property type="entry name" value="COMPLEMENT COMPONENT 1"/>
    <property type="match status" value="1"/>
</dbReference>
<dbReference type="Gene3D" id="3.10.280.10">
    <property type="entry name" value="Mitochondrial glycoprotein"/>
    <property type="match status" value="1"/>
</dbReference>
<dbReference type="SUPFAM" id="SSF54529">
    <property type="entry name" value="Mitochondrial glycoprotein MAM33-like"/>
    <property type="match status" value="1"/>
</dbReference>
<protein>
    <recommendedName>
        <fullName evidence="3">Mitochondrial glycoprotein</fullName>
    </recommendedName>
</protein>
<proteinExistence type="predicted"/>
<dbReference type="OMA" id="MAWLIRP"/>
<sequence>MAAARLLTRLRATLPVWSETLAAPLSADTVPRSSLLVPTRAYISQVGKTALDQSILQNLDSEIQYELERFPPRKPLVKYFSFAVDEKPGEQWMCLRSRFGDKENIKVEVTMFDGSPPAPKVTKDKLGEDVQLHITFIVSISKGIDGEKMEFLCSAWPDSIEIRNVAMHNKNKLPSQTYTGPLFKDLDDELQDAFYYFLEERGVTDDLAVFLHQTMKTKAKSEYILWMGDVKSYI</sequence>
<evidence type="ECO:0000313" key="1">
    <source>
        <dbReference type="EnsemblPlants" id="Kaladp0084s0034.1.v1.1"/>
    </source>
</evidence>
<dbReference type="PANTHER" id="PTHR10826:SF36">
    <property type="entry name" value="OS08G0439900 PROTEIN"/>
    <property type="match status" value="1"/>
</dbReference>
<reference evidence="1" key="1">
    <citation type="submission" date="2021-01" db="UniProtKB">
        <authorList>
            <consortium name="EnsemblPlants"/>
        </authorList>
    </citation>
    <scope>IDENTIFICATION</scope>
</reference>
<dbReference type="InterPro" id="IPR003428">
    <property type="entry name" value="MAM33"/>
</dbReference>
<evidence type="ECO:0000313" key="2">
    <source>
        <dbReference type="Proteomes" id="UP000594263"/>
    </source>
</evidence>